<keyword evidence="3" id="KW-1185">Reference proteome</keyword>
<evidence type="ECO:0000256" key="1">
    <source>
        <dbReference type="SAM" id="MobiDB-lite"/>
    </source>
</evidence>
<comment type="caution">
    <text evidence="2">The sequence shown here is derived from an EMBL/GenBank/DDBJ whole genome shotgun (WGS) entry which is preliminary data.</text>
</comment>
<organism evidence="2 3">
    <name type="scientific">Streptomyces bangladeshensis</name>
    <dbReference type="NCBI Taxonomy" id="295352"/>
    <lineage>
        <taxon>Bacteria</taxon>
        <taxon>Bacillati</taxon>
        <taxon>Actinomycetota</taxon>
        <taxon>Actinomycetes</taxon>
        <taxon>Kitasatosporales</taxon>
        <taxon>Streptomycetaceae</taxon>
        <taxon>Streptomyces</taxon>
    </lineage>
</organism>
<sequence>MHPQRHADRAPHTAPAPAGFSGRGASPSAGRRSLPGRAPCGPPAGCASGRLSRPAAPGSSEWLARFPAPPGGARVPRPVPGGTGAGTATEAQRLTYTVADAVAPVCRSSPAQLTV</sequence>
<dbReference type="Proteomes" id="UP001501391">
    <property type="component" value="Unassembled WGS sequence"/>
</dbReference>
<name>A0ABN3C1M6_9ACTN</name>
<feature type="compositionally biased region" description="Basic and acidic residues" evidence="1">
    <location>
        <begin position="1"/>
        <end position="11"/>
    </location>
</feature>
<feature type="region of interest" description="Disordered" evidence="1">
    <location>
        <begin position="1"/>
        <end position="88"/>
    </location>
</feature>
<evidence type="ECO:0000313" key="3">
    <source>
        <dbReference type="Proteomes" id="UP001501391"/>
    </source>
</evidence>
<protein>
    <submittedName>
        <fullName evidence="2">Uncharacterized protein</fullName>
    </submittedName>
</protein>
<evidence type="ECO:0000313" key="2">
    <source>
        <dbReference type="EMBL" id="GAA2203153.1"/>
    </source>
</evidence>
<accession>A0ABN3C1M6</accession>
<dbReference type="EMBL" id="BAAAOQ010000026">
    <property type="protein sequence ID" value="GAA2203153.1"/>
    <property type="molecule type" value="Genomic_DNA"/>
</dbReference>
<feature type="compositionally biased region" description="Low complexity" evidence="1">
    <location>
        <begin position="35"/>
        <end position="50"/>
    </location>
</feature>
<gene>
    <name evidence="2" type="ORF">GCM10009787_65040</name>
</gene>
<proteinExistence type="predicted"/>
<reference evidence="2 3" key="1">
    <citation type="journal article" date="2019" name="Int. J. Syst. Evol. Microbiol.">
        <title>The Global Catalogue of Microorganisms (GCM) 10K type strain sequencing project: providing services to taxonomists for standard genome sequencing and annotation.</title>
        <authorList>
            <consortium name="The Broad Institute Genomics Platform"/>
            <consortium name="The Broad Institute Genome Sequencing Center for Infectious Disease"/>
            <person name="Wu L."/>
            <person name="Ma J."/>
        </authorList>
    </citation>
    <scope>NUCLEOTIDE SEQUENCE [LARGE SCALE GENOMIC DNA]</scope>
    <source>
        <strain evidence="2 3">JCM 14924</strain>
    </source>
</reference>